<dbReference type="AlphaFoldDB" id="A0A371CGU2"/>
<gene>
    <name evidence="1" type="ORF">OH76DRAFT_1491091</name>
</gene>
<organism evidence="1 2">
    <name type="scientific">Lentinus brumalis</name>
    <dbReference type="NCBI Taxonomy" id="2498619"/>
    <lineage>
        <taxon>Eukaryota</taxon>
        <taxon>Fungi</taxon>
        <taxon>Dikarya</taxon>
        <taxon>Basidiomycota</taxon>
        <taxon>Agaricomycotina</taxon>
        <taxon>Agaricomycetes</taxon>
        <taxon>Polyporales</taxon>
        <taxon>Polyporaceae</taxon>
        <taxon>Lentinus</taxon>
    </lineage>
</organism>
<dbReference type="EMBL" id="KZ857815">
    <property type="protein sequence ID" value="RDX39493.1"/>
    <property type="molecule type" value="Genomic_DNA"/>
</dbReference>
<dbReference type="OrthoDB" id="2757435at2759"/>
<name>A0A371CGU2_9APHY</name>
<evidence type="ECO:0000313" key="1">
    <source>
        <dbReference type="EMBL" id="RDX39493.1"/>
    </source>
</evidence>
<dbReference type="Proteomes" id="UP000256964">
    <property type="component" value="Unassembled WGS sequence"/>
</dbReference>
<keyword evidence="2" id="KW-1185">Reference proteome</keyword>
<accession>A0A371CGU2</accession>
<reference evidence="1 2" key="1">
    <citation type="journal article" date="2018" name="Biotechnol. Biofuels">
        <title>Integrative visual omics of the white-rot fungus Polyporus brumalis exposes the biotechnological potential of its oxidative enzymes for delignifying raw plant biomass.</title>
        <authorList>
            <person name="Miyauchi S."/>
            <person name="Rancon A."/>
            <person name="Drula E."/>
            <person name="Hage H."/>
            <person name="Chaduli D."/>
            <person name="Favel A."/>
            <person name="Grisel S."/>
            <person name="Henrissat B."/>
            <person name="Herpoel-Gimbert I."/>
            <person name="Ruiz-Duenas F.J."/>
            <person name="Chevret D."/>
            <person name="Hainaut M."/>
            <person name="Lin J."/>
            <person name="Wang M."/>
            <person name="Pangilinan J."/>
            <person name="Lipzen A."/>
            <person name="Lesage-Meessen L."/>
            <person name="Navarro D."/>
            <person name="Riley R."/>
            <person name="Grigoriev I.V."/>
            <person name="Zhou S."/>
            <person name="Raouche S."/>
            <person name="Rosso M.N."/>
        </authorList>
    </citation>
    <scope>NUCLEOTIDE SEQUENCE [LARGE SCALE GENOMIC DNA]</scope>
    <source>
        <strain evidence="1 2">BRFM 1820</strain>
    </source>
</reference>
<proteinExistence type="predicted"/>
<evidence type="ECO:0000313" key="2">
    <source>
        <dbReference type="Proteomes" id="UP000256964"/>
    </source>
</evidence>
<protein>
    <submittedName>
        <fullName evidence="1">Uncharacterized protein</fullName>
    </submittedName>
</protein>
<sequence>MDPGMWDALGPWIHFDTTSALPTSGDDLLYNVLIEADINPVYYGPHALPPEDLQAIEQTLVSHMVLGHGKLKDEYDLAAFACGFFAVHAKRSDVVLTFLGRERDYLAAMCNQRLDKVDDLLALLKPESGVDHSQVDLTFMSSSDDGQSEAGHPKPGTLGLADSVWDTTYEADFMLALEHYLRQRGHPDTRVIKEMVGDEWQEQAGNALLRARLFLTMMSGSDLKPIEAHLKIKITFVHTGVRDRKGGRAVNPIPAPLDIHACFYECAVTVDDGLRNLLDEVDKTPWGEPISPGPWEFPVLGARGFGFIRLADNLENSGVNRLHHLTIKVHLHHAAGAECAVDENIVSLPFPARRSECKPWKQYLPMDIDLGQLQATHEDSFAALRAILSYFGAQHCPADEEEVETQWDLFAAYVGEIIEDQNVTEEARVIALASWGKANLPNDVFEHPWWMGRWDWYPPEPAREFEPIQADSGSECEFGQGLDGLPVHQGTIDRPFWSEWAADAVGPVSTLGEWLQRSIE</sequence>